<dbReference type="Pfam" id="PF00990">
    <property type="entry name" value="GGDEF"/>
    <property type="match status" value="1"/>
</dbReference>
<dbReference type="eggNOG" id="COG2199">
    <property type="taxonomic scope" value="Bacteria"/>
</dbReference>
<gene>
    <name evidence="5" type="ordered locus">Mpe_A2219</name>
</gene>
<keyword evidence="3" id="KW-1133">Transmembrane helix</keyword>
<dbReference type="InterPro" id="IPR029787">
    <property type="entry name" value="Nucleotide_cyclase"/>
</dbReference>
<organism evidence="5 6">
    <name type="scientific">Methylibium petroleiphilum (strain ATCC BAA-1232 / LMG 22953 / PM1)</name>
    <dbReference type="NCBI Taxonomy" id="420662"/>
    <lineage>
        <taxon>Bacteria</taxon>
        <taxon>Pseudomonadati</taxon>
        <taxon>Pseudomonadota</taxon>
        <taxon>Betaproteobacteria</taxon>
        <taxon>Burkholderiales</taxon>
        <taxon>Sphaerotilaceae</taxon>
        <taxon>Methylibium</taxon>
    </lineage>
</organism>
<evidence type="ECO:0000256" key="2">
    <source>
        <dbReference type="SAM" id="MobiDB-lite"/>
    </source>
</evidence>
<dbReference type="Gene3D" id="3.30.70.270">
    <property type="match status" value="1"/>
</dbReference>
<dbReference type="FunFam" id="3.30.70.270:FF:000001">
    <property type="entry name" value="Diguanylate cyclase domain protein"/>
    <property type="match status" value="1"/>
</dbReference>
<proteinExistence type="predicted"/>
<evidence type="ECO:0000259" key="4">
    <source>
        <dbReference type="PROSITE" id="PS50887"/>
    </source>
</evidence>
<protein>
    <recommendedName>
        <fullName evidence="1">diguanylate cyclase</fullName>
        <ecNumber evidence="1">2.7.7.65</ecNumber>
    </recommendedName>
</protein>
<keyword evidence="3" id="KW-0472">Membrane</keyword>
<dbReference type="SMART" id="SM00267">
    <property type="entry name" value="GGDEF"/>
    <property type="match status" value="1"/>
</dbReference>
<dbReference type="KEGG" id="mpt:Mpe_A2219"/>
<dbReference type="EC" id="2.7.7.65" evidence="1"/>
<dbReference type="PROSITE" id="PS50887">
    <property type="entry name" value="GGDEF"/>
    <property type="match status" value="1"/>
</dbReference>
<feature type="transmembrane region" description="Helical" evidence="3">
    <location>
        <begin position="195"/>
        <end position="218"/>
    </location>
</feature>
<dbReference type="InterPro" id="IPR050469">
    <property type="entry name" value="Diguanylate_Cyclase"/>
</dbReference>
<accession>A2SHY6</accession>
<dbReference type="NCBIfam" id="TIGR00254">
    <property type="entry name" value="GGDEF"/>
    <property type="match status" value="1"/>
</dbReference>
<evidence type="ECO:0000313" key="6">
    <source>
        <dbReference type="Proteomes" id="UP000000366"/>
    </source>
</evidence>
<evidence type="ECO:0000256" key="3">
    <source>
        <dbReference type="SAM" id="Phobius"/>
    </source>
</evidence>
<feature type="transmembrane region" description="Helical" evidence="3">
    <location>
        <begin position="67"/>
        <end position="86"/>
    </location>
</feature>
<feature type="transmembrane region" description="Helical" evidence="3">
    <location>
        <begin position="161"/>
        <end position="183"/>
    </location>
</feature>
<reference evidence="5 6" key="1">
    <citation type="journal article" date="2007" name="J. Bacteriol.">
        <title>Whole-genome analysis of the methyl tert-butyl ether-degrading beta-proteobacterium Methylibium petroleiphilum PM1.</title>
        <authorList>
            <person name="Kane S.R."/>
            <person name="Chakicherla A.Y."/>
            <person name="Chain P.S.G."/>
            <person name="Schmidt R."/>
            <person name="Shin M.W."/>
            <person name="Legler T.C."/>
            <person name="Scow K.M."/>
            <person name="Larimer F.W."/>
            <person name="Lucas S.M."/>
            <person name="Richardson P.M."/>
            <person name="Hristova K.R."/>
        </authorList>
    </citation>
    <scope>NUCLEOTIDE SEQUENCE [LARGE SCALE GENOMIC DNA]</scope>
    <source>
        <strain evidence="6">ATCC BAA-1232 / LMG 22953 / PM1</strain>
    </source>
</reference>
<dbReference type="Proteomes" id="UP000000366">
    <property type="component" value="Chromosome"/>
</dbReference>
<evidence type="ECO:0000256" key="1">
    <source>
        <dbReference type="ARBA" id="ARBA00012528"/>
    </source>
</evidence>
<feature type="transmembrane region" description="Helical" evidence="3">
    <location>
        <begin position="44"/>
        <end position="61"/>
    </location>
</feature>
<dbReference type="PANTHER" id="PTHR45138:SF24">
    <property type="entry name" value="DIGUANYLATE CYCLASE DGCC-RELATED"/>
    <property type="match status" value="1"/>
</dbReference>
<dbReference type="GO" id="GO:0005886">
    <property type="term" value="C:plasma membrane"/>
    <property type="evidence" value="ECO:0007669"/>
    <property type="project" value="TreeGrafter"/>
</dbReference>
<name>A2SHY6_METPP</name>
<keyword evidence="3" id="KW-0812">Transmembrane</keyword>
<feature type="transmembrane region" description="Helical" evidence="3">
    <location>
        <begin position="12"/>
        <end position="37"/>
    </location>
</feature>
<feature type="transmembrane region" description="Helical" evidence="3">
    <location>
        <begin position="107"/>
        <end position="125"/>
    </location>
</feature>
<dbReference type="AlphaFoldDB" id="A2SHY6"/>
<dbReference type="GO" id="GO:0043709">
    <property type="term" value="P:cell adhesion involved in single-species biofilm formation"/>
    <property type="evidence" value="ECO:0007669"/>
    <property type="project" value="TreeGrafter"/>
</dbReference>
<dbReference type="SUPFAM" id="SSF55073">
    <property type="entry name" value="Nucleotide cyclase"/>
    <property type="match status" value="1"/>
</dbReference>
<dbReference type="GO" id="GO:1902201">
    <property type="term" value="P:negative regulation of bacterial-type flagellum-dependent cell motility"/>
    <property type="evidence" value="ECO:0007669"/>
    <property type="project" value="TreeGrafter"/>
</dbReference>
<dbReference type="InterPro" id="IPR000160">
    <property type="entry name" value="GGDEF_dom"/>
</dbReference>
<dbReference type="InterPro" id="IPR043128">
    <property type="entry name" value="Rev_trsase/Diguanyl_cyclase"/>
</dbReference>
<dbReference type="HOGENOM" id="CLU_000445_11_1_4"/>
<sequence length="413" mass="45361">MQKPPVTSDFTIHLPTLMLLAVVVMGATAAIMSVFGLSQRVYRGYWWWVGAMWLATLGAALHGLRNLWPVAVVPACLLVMVWPVLITTGLRRFFSRDRQFSSTRIDVALYVACYLGWLACWLASAPQPIRSLAYGAGSLILLLYAAVFIGKLDDFRRSPALKLLMAVMIVQAAVPMLRLAGMFSQGAGALPAQSLVVTGVVLPLLLSMLFTVYLCLVLTHERTVRDLRETQRQLRVLADIDMLTQVPNRRHFEELATAIVGNGAAPPSVLMLFDIDHFKHVNDNHGHAVGDAALRLVARCTRDTLRTRDVMGRVGGDEFMLLLPGASVDDALHVADRITRNLDLASKNFPLPLSLSFGLVQIHTGESLAAAQHRADLALYEAKRQGRRRAVPARQDGPDTVFGESRSLGLDPL</sequence>
<feature type="region of interest" description="Disordered" evidence="2">
    <location>
        <begin position="388"/>
        <end position="413"/>
    </location>
</feature>
<dbReference type="CDD" id="cd01949">
    <property type="entry name" value="GGDEF"/>
    <property type="match status" value="1"/>
</dbReference>
<dbReference type="EMBL" id="CP000555">
    <property type="protein sequence ID" value="ABM95175.1"/>
    <property type="molecule type" value="Genomic_DNA"/>
</dbReference>
<keyword evidence="6" id="KW-1185">Reference proteome</keyword>
<evidence type="ECO:0000313" key="5">
    <source>
        <dbReference type="EMBL" id="ABM95175.1"/>
    </source>
</evidence>
<dbReference type="PANTHER" id="PTHR45138">
    <property type="entry name" value="REGULATORY COMPONENTS OF SENSORY TRANSDUCTION SYSTEM"/>
    <property type="match status" value="1"/>
</dbReference>
<dbReference type="STRING" id="420662.Mpe_A2219"/>
<feature type="domain" description="GGDEF" evidence="4">
    <location>
        <begin position="266"/>
        <end position="395"/>
    </location>
</feature>
<dbReference type="GO" id="GO:0052621">
    <property type="term" value="F:diguanylate cyclase activity"/>
    <property type="evidence" value="ECO:0007669"/>
    <property type="project" value="UniProtKB-EC"/>
</dbReference>
<feature type="transmembrane region" description="Helical" evidence="3">
    <location>
        <begin position="131"/>
        <end position="149"/>
    </location>
</feature>